<name>A0ABM8KX15_9BURK</name>
<organism evidence="1 2">
    <name type="scientific">Achromobacter piechaudii</name>
    <dbReference type="NCBI Taxonomy" id="72556"/>
    <lineage>
        <taxon>Bacteria</taxon>
        <taxon>Pseudomonadati</taxon>
        <taxon>Pseudomonadota</taxon>
        <taxon>Betaproteobacteria</taxon>
        <taxon>Burkholderiales</taxon>
        <taxon>Alcaligenaceae</taxon>
        <taxon>Achromobacter</taxon>
    </lineage>
</organism>
<dbReference type="Proteomes" id="UP000494116">
    <property type="component" value="Unassembled WGS sequence"/>
</dbReference>
<reference evidence="1 2" key="1">
    <citation type="submission" date="2020-04" db="EMBL/GenBank/DDBJ databases">
        <authorList>
            <person name="De Canck E."/>
        </authorList>
    </citation>
    <scope>NUCLEOTIDE SEQUENCE [LARGE SCALE GENOMIC DNA]</scope>
    <source>
        <strain evidence="1 2">LMG 1873</strain>
    </source>
</reference>
<sequence length="43" mass="4985">MAESDLAIRPAHPLLAEFNPAIRPNEKAHHTVRFLLLRRVRVQ</sequence>
<comment type="caution">
    <text evidence="1">The sequence shown here is derived from an EMBL/GenBank/DDBJ whole genome shotgun (WGS) entry which is preliminary data.</text>
</comment>
<evidence type="ECO:0000313" key="2">
    <source>
        <dbReference type="Proteomes" id="UP000494116"/>
    </source>
</evidence>
<protein>
    <submittedName>
        <fullName evidence="1">Uncharacterized protein</fullName>
    </submittedName>
</protein>
<keyword evidence="2" id="KW-1185">Reference proteome</keyword>
<proteinExistence type="predicted"/>
<accession>A0ABM8KX15</accession>
<evidence type="ECO:0000313" key="1">
    <source>
        <dbReference type="EMBL" id="CAB3698420.1"/>
    </source>
</evidence>
<gene>
    <name evidence="1" type="ORF">LMG1873_02509</name>
</gene>
<dbReference type="EMBL" id="CADIJS010000002">
    <property type="protein sequence ID" value="CAB3698420.1"/>
    <property type="molecule type" value="Genomic_DNA"/>
</dbReference>